<evidence type="ECO:0000259" key="1">
    <source>
        <dbReference type="Pfam" id="PF18903"/>
    </source>
</evidence>
<protein>
    <recommendedName>
        <fullName evidence="1">DUF5659 domain-containing protein</fullName>
    </recommendedName>
</protein>
<dbReference type="KEGG" id="dai:Desaci_2015"/>
<accession>I4D5B6</accession>
<dbReference type="AlphaFoldDB" id="I4D5B6"/>
<organism evidence="2 3">
    <name type="scientific">Desulfosporosinus acidiphilus (strain DSM 22704 / JCM 16185 / SJ4)</name>
    <dbReference type="NCBI Taxonomy" id="646529"/>
    <lineage>
        <taxon>Bacteria</taxon>
        <taxon>Bacillati</taxon>
        <taxon>Bacillota</taxon>
        <taxon>Clostridia</taxon>
        <taxon>Eubacteriales</taxon>
        <taxon>Desulfitobacteriaceae</taxon>
        <taxon>Desulfosporosinus</taxon>
    </lineage>
</organism>
<dbReference type="RefSeq" id="WP_014826995.1">
    <property type="nucleotide sequence ID" value="NC_018068.1"/>
</dbReference>
<gene>
    <name evidence="2" type="ordered locus">Desaci_2015</name>
</gene>
<dbReference type="EMBL" id="CP003639">
    <property type="protein sequence ID" value="AFM40990.1"/>
    <property type="molecule type" value="Genomic_DNA"/>
</dbReference>
<dbReference type="OrthoDB" id="2055344at2"/>
<dbReference type="STRING" id="646529.Desaci_2015"/>
<dbReference type="HOGENOM" id="CLU_204584_1_0_9"/>
<keyword evidence="3" id="KW-1185">Reference proteome</keyword>
<evidence type="ECO:0000313" key="2">
    <source>
        <dbReference type="EMBL" id="AFM40990.1"/>
    </source>
</evidence>
<name>I4D5B6_DESAJ</name>
<dbReference type="InterPro" id="IPR043718">
    <property type="entry name" value="DUF5659"/>
</dbReference>
<reference evidence="2 3" key="1">
    <citation type="journal article" date="2012" name="J. Bacteriol.">
        <title>Complete genome sequences of Desulfosporosinus orientis DSM765T, Desulfosporosinus youngiae DSM17734T, Desulfosporosinus meridiei DSM13257T, and Desulfosporosinus acidiphilus DSM22704T.</title>
        <authorList>
            <person name="Pester M."/>
            <person name="Brambilla E."/>
            <person name="Alazard D."/>
            <person name="Rattei T."/>
            <person name="Weinmaier T."/>
            <person name="Han J."/>
            <person name="Lucas S."/>
            <person name="Lapidus A."/>
            <person name="Cheng J.F."/>
            <person name="Goodwin L."/>
            <person name="Pitluck S."/>
            <person name="Peters L."/>
            <person name="Ovchinnikova G."/>
            <person name="Teshima H."/>
            <person name="Detter J.C."/>
            <person name="Han C.S."/>
            <person name="Tapia R."/>
            <person name="Land M.L."/>
            <person name="Hauser L."/>
            <person name="Kyrpides N.C."/>
            <person name="Ivanova N.N."/>
            <person name="Pagani I."/>
            <person name="Huntmann M."/>
            <person name="Wei C.L."/>
            <person name="Davenport K.W."/>
            <person name="Daligault H."/>
            <person name="Chain P.S."/>
            <person name="Chen A."/>
            <person name="Mavromatis K."/>
            <person name="Markowitz V."/>
            <person name="Szeto E."/>
            <person name="Mikhailova N."/>
            <person name="Pati A."/>
            <person name="Wagner M."/>
            <person name="Woyke T."/>
            <person name="Ollivier B."/>
            <person name="Klenk H.P."/>
            <person name="Spring S."/>
            <person name="Loy A."/>
        </authorList>
    </citation>
    <scope>NUCLEOTIDE SEQUENCE [LARGE SCALE GENOMIC DNA]</scope>
    <source>
        <strain evidence="3">DSM 22704 / JCM 16185 / SJ4</strain>
    </source>
</reference>
<proteinExistence type="predicted"/>
<feature type="domain" description="DUF5659" evidence="1">
    <location>
        <begin position="7"/>
        <end position="62"/>
    </location>
</feature>
<dbReference type="Proteomes" id="UP000002892">
    <property type="component" value="Chromosome"/>
</dbReference>
<evidence type="ECO:0000313" key="3">
    <source>
        <dbReference type="Proteomes" id="UP000002892"/>
    </source>
</evidence>
<sequence>MPTDTLKTFYIKSMRLAGFLMQRGFVLHSVIPDRFDTAMPKRNVFTFTNCPELIDAIDDYKQMRGSV</sequence>
<dbReference type="Pfam" id="PF18903">
    <property type="entry name" value="DUF5659"/>
    <property type="match status" value="1"/>
</dbReference>